<dbReference type="AlphaFoldDB" id="A0A834NI17"/>
<organism evidence="2 3">
    <name type="scientific">Vespula pensylvanica</name>
    <name type="common">Western yellow jacket</name>
    <name type="synonym">Wasp</name>
    <dbReference type="NCBI Taxonomy" id="30213"/>
    <lineage>
        <taxon>Eukaryota</taxon>
        <taxon>Metazoa</taxon>
        <taxon>Ecdysozoa</taxon>
        <taxon>Arthropoda</taxon>
        <taxon>Hexapoda</taxon>
        <taxon>Insecta</taxon>
        <taxon>Pterygota</taxon>
        <taxon>Neoptera</taxon>
        <taxon>Endopterygota</taxon>
        <taxon>Hymenoptera</taxon>
        <taxon>Apocrita</taxon>
        <taxon>Aculeata</taxon>
        <taxon>Vespoidea</taxon>
        <taxon>Vespidae</taxon>
        <taxon>Vespinae</taxon>
        <taxon>Vespula</taxon>
    </lineage>
</organism>
<feature type="region of interest" description="Disordered" evidence="1">
    <location>
        <begin position="73"/>
        <end position="106"/>
    </location>
</feature>
<evidence type="ECO:0000313" key="2">
    <source>
        <dbReference type="EMBL" id="KAF7410940.1"/>
    </source>
</evidence>
<feature type="compositionally biased region" description="Low complexity" evidence="1">
    <location>
        <begin position="82"/>
        <end position="93"/>
    </location>
</feature>
<evidence type="ECO:0000313" key="3">
    <source>
        <dbReference type="Proteomes" id="UP000600918"/>
    </source>
</evidence>
<dbReference type="EMBL" id="JACSDY010000013">
    <property type="protein sequence ID" value="KAF7410940.1"/>
    <property type="molecule type" value="Genomic_DNA"/>
</dbReference>
<keyword evidence="3" id="KW-1185">Reference proteome</keyword>
<accession>A0A834NI17</accession>
<proteinExistence type="predicted"/>
<gene>
    <name evidence="2" type="ORF">H0235_013547</name>
</gene>
<reference evidence="2" key="1">
    <citation type="journal article" date="2020" name="G3 (Bethesda)">
        <title>High-Quality Assemblies for Three Invasive Social Wasps from the &lt;i&gt;Vespula&lt;/i&gt; Genus.</title>
        <authorList>
            <person name="Harrop T.W.R."/>
            <person name="Guhlin J."/>
            <person name="McLaughlin G.M."/>
            <person name="Permina E."/>
            <person name="Stockwell P."/>
            <person name="Gilligan J."/>
            <person name="Le Lec M.F."/>
            <person name="Gruber M.A.M."/>
            <person name="Quinn O."/>
            <person name="Lovegrove M."/>
            <person name="Duncan E.J."/>
            <person name="Remnant E.J."/>
            <person name="Van Eeckhoven J."/>
            <person name="Graham B."/>
            <person name="Knapp R.A."/>
            <person name="Langford K.W."/>
            <person name="Kronenberg Z."/>
            <person name="Press M.O."/>
            <person name="Eacker S.M."/>
            <person name="Wilson-Rankin E.E."/>
            <person name="Purcell J."/>
            <person name="Lester P.J."/>
            <person name="Dearden P.K."/>
        </authorList>
    </citation>
    <scope>NUCLEOTIDE SEQUENCE</scope>
    <source>
        <strain evidence="2">Volc-1</strain>
    </source>
</reference>
<protein>
    <submittedName>
        <fullName evidence="2">Uncharacterized protein</fullName>
    </submittedName>
</protein>
<comment type="caution">
    <text evidence="2">The sequence shown here is derived from an EMBL/GenBank/DDBJ whole genome shotgun (WGS) entry which is preliminary data.</text>
</comment>
<name>A0A834NI17_VESPE</name>
<sequence length="106" mass="11720">MTILFTQTVCECEFNSSRTQQQRLVELAKIRIWVTGTVVSTWETINERSTCKVLARARKIRLLFSIGCLADERRGEGHSSRHSNSNSSNSNSSIGLCAGTSGVNLN</sequence>
<dbReference type="Proteomes" id="UP000600918">
    <property type="component" value="Unassembled WGS sequence"/>
</dbReference>
<evidence type="ECO:0000256" key="1">
    <source>
        <dbReference type="SAM" id="MobiDB-lite"/>
    </source>
</evidence>